<dbReference type="AlphaFoldDB" id="A0A7J6QHW2"/>
<evidence type="ECO:0000313" key="2">
    <source>
        <dbReference type="Proteomes" id="UP000553632"/>
    </source>
</evidence>
<comment type="caution">
    <text evidence="1">The sequence shown here is derived from an EMBL/GenBank/DDBJ whole genome shotgun (WGS) entry which is preliminary data.</text>
</comment>
<reference evidence="1 2" key="1">
    <citation type="submission" date="2020-04" db="EMBL/GenBank/DDBJ databases">
        <title>Perkinsus olseni comparative genomics.</title>
        <authorList>
            <person name="Bogema D.R."/>
        </authorList>
    </citation>
    <scope>NUCLEOTIDE SEQUENCE [LARGE SCALE GENOMIC DNA]</scope>
    <source>
        <strain evidence="1 2">ATCC PRA-207</strain>
    </source>
</reference>
<sequence length="236" mass="26165">MNSIFIRSLDMPELTPLVIKNGIITRQGQYYDLIEMRESVHRLTTSYVLPFRAIRLRLRLESLNCNFAALLRALRDVHCGRFIRGVIIATKSDLPGSHGREQAETIGRAFARRAGMDYYLTTSVAVGGVKEPFEHLADLASDIYLRLDETVIPPRSVPIFGVILLDSHQGPMSLPSADSVSRRAVVVALTTLAALTAAGLYCARLNRAHAPAAMKQKSSSKGRKRERVMPFLFDGV</sequence>
<evidence type="ECO:0000313" key="1">
    <source>
        <dbReference type="EMBL" id="KAF4707236.1"/>
    </source>
</evidence>
<gene>
    <name evidence="1" type="ORF">FOZ63_017079</name>
</gene>
<dbReference type="InterPro" id="IPR027417">
    <property type="entry name" value="P-loop_NTPase"/>
</dbReference>
<protein>
    <submittedName>
        <fullName evidence="1">Uncharacterized protein</fullName>
    </submittedName>
</protein>
<proteinExistence type="predicted"/>
<dbReference type="Gene3D" id="3.40.50.300">
    <property type="entry name" value="P-loop containing nucleotide triphosphate hydrolases"/>
    <property type="match status" value="1"/>
</dbReference>
<dbReference type="EMBL" id="JABANO010033219">
    <property type="protein sequence ID" value="KAF4707236.1"/>
    <property type="molecule type" value="Genomic_DNA"/>
</dbReference>
<organism evidence="1 2">
    <name type="scientific">Perkinsus olseni</name>
    <name type="common">Perkinsus atlanticus</name>
    <dbReference type="NCBI Taxonomy" id="32597"/>
    <lineage>
        <taxon>Eukaryota</taxon>
        <taxon>Sar</taxon>
        <taxon>Alveolata</taxon>
        <taxon>Perkinsozoa</taxon>
        <taxon>Perkinsea</taxon>
        <taxon>Perkinsida</taxon>
        <taxon>Perkinsidae</taxon>
        <taxon>Perkinsus</taxon>
    </lineage>
</organism>
<dbReference type="Proteomes" id="UP000553632">
    <property type="component" value="Unassembled WGS sequence"/>
</dbReference>
<keyword evidence="2" id="KW-1185">Reference proteome</keyword>
<accession>A0A7J6QHW2</accession>
<name>A0A7J6QHW2_PEROL</name>